<organism evidence="2 3">
    <name type="scientific">Paenibacillus hemerocallicola</name>
    <dbReference type="NCBI Taxonomy" id="1172614"/>
    <lineage>
        <taxon>Bacteria</taxon>
        <taxon>Bacillati</taxon>
        <taxon>Bacillota</taxon>
        <taxon>Bacilli</taxon>
        <taxon>Bacillales</taxon>
        <taxon>Paenibacillaceae</taxon>
        <taxon>Paenibacillus</taxon>
    </lineage>
</organism>
<protein>
    <recommendedName>
        <fullName evidence="4">Sporulation protein</fullName>
    </recommendedName>
</protein>
<dbReference type="RefSeq" id="WP_139605165.1">
    <property type="nucleotide sequence ID" value="NZ_VDCQ01000044.1"/>
</dbReference>
<name>A0A5C4T2V6_9BACL</name>
<dbReference type="AlphaFoldDB" id="A0A5C4T2V6"/>
<accession>A0A5C4T2V6</accession>
<reference evidence="2 3" key="1">
    <citation type="submission" date="2019-05" db="EMBL/GenBank/DDBJ databases">
        <title>We sequenced the genome of Paenibacillus hemerocallicola KCTC 33185 for further insight into its adaptation and study the phylogeny of Paenibacillus.</title>
        <authorList>
            <person name="Narsing Rao M.P."/>
        </authorList>
    </citation>
    <scope>NUCLEOTIDE SEQUENCE [LARGE SCALE GENOMIC DNA]</scope>
    <source>
        <strain evidence="2 3">KCTC 33185</strain>
    </source>
</reference>
<proteinExistence type="predicted"/>
<gene>
    <name evidence="2" type="ORF">FE784_25885</name>
</gene>
<keyword evidence="3" id="KW-1185">Reference proteome</keyword>
<evidence type="ECO:0000256" key="1">
    <source>
        <dbReference type="SAM" id="SignalP"/>
    </source>
</evidence>
<feature type="signal peptide" evidence="1">
    <location>
        <begin position="1"/>
        <end position="19"/>
    </location>
</feature>
<dbReference type="SUPFAM" id="SSF53850">
    <property type="entry name" value="Periplasmic binding protein-like II"/>
    <property type="match status" value="1"/>
</dbReference>
<dbReference type="Proteomes" id="UP000307943">
    <property type="component" value="Unassembled WGS sequence"/>
</dbReference>
<evidence type="ECO:0008006" key="4">
    <source>
        <dbReference type="Google" id="ProtNLM"/>
    </source>
</evidence>
<dbReference type="OrthoDB" id="9913579at2"/>
<feature type="chain" id="PRO_5039433528" description="Sporulation protein" evidence="1">
    <location>
        <begin position="20"/>
        <end position="184"/>
    </location>
</feature>
<sequence>MRQGFLALGLITVTAVLVAGCSAAGFHSDNAQDAKKLTKGFQRGPTYPERPGVGLQVDAHILSVTSASKHKQEAFQVLATVVSDEVQLDIAKKGKISALNDPKIQKAFGENLTFVNGKNLQAAFKTKPAETFVATEYINDAKTEIRAAFKEVTEKGKDINTALREAEEKTNLKIQQKEAAKVVK</sequence>
<evidence type="ECO:0000313" key="2">
    <source>
        <dbReference type="EMBL" id="TNJ63353.1"/>
    </source>
</evidence>
<dbReference type="PROSITE" id="PS51257">
    <property type="entry name" value="PROKAR_LIPOPROTEIN"/>
    <property type="match status" value="1"/>
</dbReference>
<comment type="caution">
    <text evidence="2">The sequence shown here is derived from an EMBL/GenBank/DDBJ whole genome shotgun (WGS) entry which is preliminary data.</text>
</comment>
<evidence type="ECO:0000313" key="3">
    <source>
        <dbReference type="Proteomes" id="UP000307943"/>
    </source>
</evidence>
<keyword evidence="1" id="KW-0732">Signal</keyword>
<dbReference type="Gene3D" id="3.40.190.10">
    <property type="entry name" value="Periplasmic binding protein-like II"/>
    <property type="match status" value="1"/>
</dbReference>
<dbReference type="EMBL" id="VDCQ01000044">
    <property type="protein sequence ID" value="TNJ63353.1"/>
    <property type="molecule type" value="Genomic_DNA"/>
</dbReference>